<dbReference type="Proteomes" id="UP000077852">
    <property type="component" value="Unassembled WGS sequence"/>
</dbReference>
<feature type="domain" description="HTH cro/C1-type" evidence="2">
    <location>
        <begin position="19"/>
        <end position="45"/>
    </location>
</feature>
<dbReference type="PANTHER" id="PTHR18964">
    <property type="entry name" value="ROK (REPRESSOR, ORF, KINASE) FAMILY"/>
    <property type="match status" value="1"/>
</dbReference>
<sequence>MTTIGDQQLVKRMNRSVLLRLLRAQPGLSRARLAGESGLTKSTVSLLVRELIDEGWLSESGAAVADGLGRPSTPLRINVGVRALMGVEIAVETVRLVCMSLQGEVLYSDTRALADSAPAGVCAQVARMASVAHARLEQLGLRLSSIGVCIPGAVDDCTGVVRFAPNLGWRNVSLLPALEKAFAAVGLPRVTVQLQNDADAAVLGEYEFAALEGQEGEDPLIFVNCDVGVGAGVVLNDRLFTGAQGMAGEIGHTILELDGPLCSCGRRGCAEAFFGSRVLLREGRDMQRAAAFFGVMLQNLWVTFNPRAIVLGGKACTDHRDFVQAAFESVHRHADRAGMPAPELRTARYDALAPAVGAAALALHEYLRPLQPDAKARRARALARAAV</sequence>
<evidence type="ECO:0000256" key="1">
    <source>
        <dbReference type="ARBA" id="ARBA00006479"/>
    </source>
</evidence>
<dbReference type="InterPro" id="IPR001387">
    <property type="entry name" value="Cro/C1-type_HTH"/>
</dbReference>
<accession>A0AA91DQ82</accession>
<dbReference type="InterPro" id="IPR043129">
    <property type="entry name" value="ATPase_NBD"/>
</dbReference>
<name>A0AA91DQ82_VARPD</name>
<evidence type="ECO:0000313" key="4">
    <source>
        <dbReference type="Proteomes" id="UP000077852"/>
    </source>
</evidence>
<dbReference type="SUPFAM" id="SSF46785">
    <property type="entry name" value="Winged helix' DNA-binding domain"/>
    <property type="match status" value="1"/>
</dbReference>
<evidence type="ECO:0000259" key="2">
    <source>
        <dbReference type="PROSITE" id="PS50943"/>
    </source>
</evidence>
<dbReference type="Pfam" id="PF13412">
    <property type="entry name" value="HTH_24"/>
    <property type="match status" value="1"/>
</dbReference>
<dbReference type="InterPro" id="IPR000600">
    <property type="entry name" value="ROK"/>
</dbReference>
<dbReference type="InterPro" id="IPR036390">
    <property type="entry name" value="WH_DNA-bd_sf"/>
</dbReference>
<keyword evidence="3" id="KW-0808">Transferase</keyword>
<dbReference type="Gene3D" id="1.10.10.10">
    <property type="entry name" value="Winged helix-like DNA-binding domain superfamily/Winged helix DNA-binding domain"/>
    <property type="match status" value="1"/>
</dbReference>
<dbReference type="InterPro" id="IPR036388">
    <property type="entry name" value="WH-like_DNA-bd_sf"/>
</dbReference>
<organism evidence="3 4">
    <name type="scientific">Variovorax paradoxus</name>
    <dbReference type="NCBI Taxonomy" id="34073"/>
    <lineage>
        <taxon>Bacteria</taxon>
        <taxon>Pseudomonadati</taxon>
        <taxon>Pseudomonadota</taxon>
        <taxon>Betaproteobacteria</taxon>
        <taxon>Burkholderiales</taxon>
        <taxon>Comamonadaceae</taxon>
        <taxon>Variovorax</taxon>
    </lineage>
</organism>
<dbReference type="GO" id="GO:0016301">
    <property type="term" value="F:kinase activity"/>
    <property type="evidence" value="ECO:0007669"/>
    <property type="project" value="UniProtKB-KW"/>
</dbReference>
<dbReference type="PROSITE" id="PS50943">
    <property type="entry name" value="HTH_CROC1"/>
    <property type="match status" value="1"/>
</dbReference>
<proteinExistence type="inferred from homology"/>
<comment type="similarity">
    <text evidence="1">Belongs to the ROK (NagC/XylR) family.</text>
</comment>
<dbReference type="Gene3D" id="3.30.420.40">
    <property type="match status" value="3"/>
</dbReference>
<dbReference type="Pfam" id="PF00480">
    <property type="entry name" value="ROK"/>
    <property type="match status" value="1"/>
</dbReference>
<dbReference type="SUPFAM" id="SSF53067">
    <property type="entry name" value="Actin-like ATPase domain"/>
    <property type="match status" value="1"/>
</dbReference>
<dbReference type="EMBL" id="LVHG01000036">
    <property type="protein sequence ID" value="OAK64758.1"/>
    <property type="molecule type" value="Genomic_DNA"/>
</dbReference>
<protein>
    <submittedName>
        <fullName evidence="3">Sugar kinase</fullName>
    </submittedName>
</protein>
<keyword evidence="3" id="KW-0418">Kinase</keyword>
<dbReference type="RefSeq" id="WP_081267454.1">
    <property type="nucleotide sequence ID" value="NZ_LVHG01000036.1"/>
</dbReference>
<comment type="caution">
    <text evidence="3">The sequence shown here is derived from an EMBL/GenBank/DDBJ whole genome shotgun (WGS) entry which is preliminary data.</text>
</comment>
<reference evidence="3 4" key="1">
    <citation type="submission" date="2016-03" db="EMBL/GenBank/DDBJ databases">
        <title>Genome sequence of Variovorax paradoxus KB5.</title>
        <authorList>
            <person name="Jeong H."/>
            <person name="Hong C.E."/>
            <person name="Jo S.H."/>
            <person name="Park J.M."/>
        </authorList>
    </citation>
    <scope>NUCLEOTIDE SEQUENCE [LARGE SCALE GENOMIC DNA]</scope>
    <source>
        <strain evidence="3 4">KB5</strain>
    </source>
</reference>
<gene>
    <name evidence="3" type="ORF">A3K87_13120</name>
</gene>
<evidence type="ECO:0000313" key="3">
    <source>
        <dbReference type="EMBL" id="OAK64758.1"/>
    </source>
</evidence>
<dbReference type="AlphaFoldDB" id="A0AA91DQ82"/>
<dbReference type="PANTHER" id="PTHR18964:SF149">
    <property type="entry name" value="BIFUNCTIONAL UDP-N-ACETYLGLUCOSAMINE 2-EPIMERASE_N-ACETYLMANNOSAMINE KINASE"/>
    <property type="match status" value="1"/>
</dbReference>